<reference evidence="1" key="2">
    <citation type="journal article" date="2015" name="Fish Shellfish Immunol.">
        <title>Early steps in the European eel (Anguilla anguilla)-Vibrio vulnificus interaction in the gills: Role of the RtxA13 toxin.</title>
        <authorList>
            <person name="Callol A."/>
            <person name="Pajuelo D."/>
            <person name="Ebbesson L."/>
            <person name="Teles M."/>
            <person name="MacKenzie S."/>
            <person name="Amaro C."/>
        </authorList>
    </citation>
    <scope>NUCLEOTIDE SEQUENCE</scope>
</reference>
<protein>
    <submittedName>
        <fullName evidence="1">Uncharacterized protein</fullName>
    </submittedName>
</protein>
<sequence>MNTDKKLMINCDHTRFVNEVQCVLGSMRRENRKKYFNVWGSR</sequence>
<reference evidence="1" key="1">
    <citation type="submission" date="2014-11" db="EMBL/GenBank/DDBJ databases">
        <authorList>
            <person name="Amaro Gonzalez C."/>
        </authorList>
    </citation>
    <scope>NUCLEOTIDE SEQUENCE</scope>
</reference>
<accession>A0A0E9Y081</accession>
<organism evidence="1">
    <name type="scientific">Anguilla anguilla</name>
    <name type="common">European freshwater eel</name>
    <name type="synonym">Muraena anguilla</name>
    <dbReference type="NCBI Taxonomy" id="7936"/>
    <lineage>
        <taxon>Eukaryota</taxon>
        <taxon>Metazoa</taxon>
        <taxon>Chordata</taxon>
        <taxon>Craniata</taxon>
        <taxon>Vertebrata</taxon>
        <taxon>Euteleostomi</taxon>
        <taxon>Actinopterygii</taxon>
        <taxon>Neopterygii</taxon>
        <taxon>Teleostei</taxon>
        <taxon>Anguilliformes</taxon>
        <taxon>Anguillidae</taxon>
        <taxon>Anguilla</taxon>
    </lineage>
</organism>
<proteinExistence type="predicted"/>
<dbReference type="AlphaFoldDB" id="A0A0E9Y081"/>
<evidence type="ECO:0000313" key="1">
    <source>
        <dbReference type="EMBL" id="JAI08280.1"/>
    </source>
</evidence>
<name>A0A0E9Y081_ANGAN</name>
<dbReference type="EMBL" id="GBXM01000298">
    <property type="protein sequence ID" value="JAI08280.1"/>
    <property type="molecule type" value="Transcribed_RNA"/>
</dbReference>